<evidence type="ECO:0008006" key="3">
    <source>
        <dbReference type="Google" id="ProtNLM"/>
    </source>
</evidence>
<dbReference type="OrthoDB" id="4360026at2759"/>
<dbReference type="InParanoid" id="A0A1Y2EA06"/>
<dbReference type="STRING" id="1141098.A0A1Y2EA06"/>
<evidence type="ECO:0000313" key="1">
    <source>
        <dbReference type="EMBL" id="ORY68227.1"/>
    </source>
</evidence>
<feature type="non-terminal residue" evidence="1">
    <location>
        <position position="1"/>
    </location>
</feature>
<organism evidence="1 2">
    <name type="scientific">Pseudomassariella vexata</name>
    <dbReference type="NCBI Taxonomy" id="1141098"/>
    <lineage>
        <taxon>Eukaryota</taxon>
        <taxon>Fungi</taxon>
        <taxon>Dikarya</taxon>
        <taxon>Ascomycota</taxon>
        <taxon>Pezizomycotina</taxon>
        <taxon>Sordariomycetes</taxon>
        <taxon>Xylariomycetidae</taxon>
        <taxon>Amphisphaeriales</taxon>
        <taxon>Pseudomassariaceae</taxon>
        <taxon>Pseudomassariella</taxon>
    </lineage>
</organism>
<dbReference type="Proteomes" id="UP000193689">
    <property type="component" value="Unassembled WGS sequence"/>
</dbReference>
<dbReference type="RefSeq" id="XP_040718514.1">
    <property type="nucleotide sequence ID" value="XM_040855363.1"/>
</dbReference>
<dbReference type="GeneID" id="63771575"/>
<sequence length="72" mass="8843">KDILILMAAWEANIDRYYRFRRPTMLPEEVCCVKRGIYYHTTFAKWWCSELDDNAEAEDWSRYQKMDPLYLI</sequence>
<name>A0A1Y2EA06_9PEZI</name>
<protein>
    <recommendedName>
        <fullName evidence="3">Heterokaryon incompatibility domain-containing protein</fullName>
    </recommendedName>
</protein>
<keyword evidence="2" id="KW-1185">Reference proteome</keyword>
<accession>A0A1Y2EA06</accession>
<comment type="caution">
    <text evidence="1">The sequence shown here is derived from an EMBL/GenBank/DDBJ whole genome shotgun (WGS) entry which is preliminary data.</text>
</comment>
<dbReference type="EMBL" id="MCFJ01000003">
    <property type="protein sequence ID" value="ORY68227.1"/>
    <property type="molecule type" value="Genomic_DNA"/>
</dbReference>
<evidence type="ECO:0000313" key="2">
    <source>
        <dbReference type="Proteomes" id="UP000193689"/>
    </source>
</evidence>
<proteinExistence type="predicted"/>
<gene>
    <name evidence="1" type="ORF">BCR38DRAFT_334985</name>
</gene>
<reference evidence="1 2" key="1">
    <citation type="submission" date="2016-07" db="EMBL/GenBank/DDBJ databases">
        <title>Pervasive Adenine N6-methylation of Active Genes in Fungi.</title>
        <authorList>
            <consortium name="DOE Joint Genome Institute"/>
            <person name="Mondo S.J."/>
            <person name="Dannebaum R.O."/>
            <person name="Kuo R.C."/>
            <person name="Labutti K."/>
            <person name="Haridas S."/>
            <person name="Kuo A."/>
            <person name="Salamov A."/>
            <person name="Ahrendt S.R."/>
            <person name="Lipzen A."/>
            <person name="Sullivan W."/>
            <person name="Andreopoulos W.B."/>
            <person name="Clum A."/>
            <person name="Lindquist E."/>
            <person name="Daum C."/>
            <person name="Ramamoorthy G.K."/>
            <person name="Gryganskyi A."/>
            <person name="Culley D."/>
            <person name="Magnuson J.K."/>
            <person name="James T.Y."/>
            <person name="O'Malley M.A."/>
            <person name="Stajich J.E."/>
            <person name="Spatafora J.W."/>
            <person name="Visel A."/>
            <person name="Grigoriev I.V."/>
        </authorList>
    </citation>
    <scope>NUCLEOTIDE SEQUENCE [LARGE SCALE GENOMIC DNA]</scope>
    <source>
        <strain evidence="1 2">CBS 129021</strain>
    </source>
</reference>
<dbReference type="AlphaFoldDB" id="A0A1Y2EA06"/>